<accession>A0AAD2JJ19</accession>
<feature type="compositionally biased region" description="Low complexity" evidence="5">
    <location>
        <begin position="202"/>
        <end position="214"/>
    </location>
</feature>
<feature type="compositionally biased region" description="Polar residues" evidence="5">
    <location>
        <begin position="129"/>
        <end position="144"/>
    </location>
</feature>
<evidence type="ECO:0000313" key="7">
    <source>
        <dbReference type="EMBL" id="CAJ1954516.1"/>
    </source>
</evidence>
<gene>
    <name evidence="7" type="ORF">CYCCA115_LOCUS15109</name>
</gene>
<evidence type="ECO:0000256" key="2">
    <source>
        <dbReference type="ARBA" id="ARBA00023125"/>
    </source>
</evidence>
<protein>
    <recommendedName>
        <fullName evidence="6">HSF-type DNA-binding domain-containing protein</fullName>
    </recommendedName>
</protein>
<dbReference type="GO" id="GO:0003700">
    <property type="term" value="F:DNA-binding transcription factor activity"/>
    <property type="evidence" value="ECO:0007669"/>
    <property type="project" value="InterPro"/>
</dbReference>
<comment type="similarity">
    <text evidence="4">Belongs to the HSF family.</text>
</comment>
<reference evidence="7" key="1">
    <citation type="submission" date="2023-08" db="EMBL/GenBank/DDBJ databases">
        <authorList>
            <person name="Audoor S."/>
            <person name="Bilcke G."/>
        </authorList>
    </citation>
    <scope>NUCLEOTIDE SEQUENCE</scope>
</reference>
<sequence length="507" mass="56791">MSMENRSKDDTTTQGNDSSAVPSGFILKLYQMVNGAPDEVISWTPLGDAFIIGSDLVRLESETLPQYFRHNRFQSLVRQLNFYSFRKINRERNVWIYKHKLFHRDRPEDLHMVRRRTCPGVDGRKQRFSRYSAQKISNSDKAIQSSDDEHSLGSSSDDENESKKRSMGESRGSESKRSRRSLWYGGGGNSKTSNEKKVVDATSVVKSTTSPTSVYEPSTSLFQNEIDDDDSSANKKTNRMEAVEQAMIVSEVASKLEEHLKKVMKGRGGTRSRKGNAGIVTPPNGSYQKFEMSSRGLITYDDEYKTTYPPTISETDEASIASVTVTEDDVSEQLAVPKQFLVAPVEDVEKVKNICEEIRCCVDRSFGNSLTFQACASVAEFFMSTPPSEDVQCVSKKVLELLSTSSRLAADFHFYRAALNPCSANNDEPEASNLFEERHAVALQRSLEGAASQSDAVREFKIFCVNLIYKLLENMENYGVKEPFSPTVRSNLLHTAETWSKSVGNSA</sequence>
<feature type="compositionally biased region" description="Basic and acidic residues" evidence="5">
    <location>
        <begin position="161"/>
        <end position="176"/>
    </location>
</feature>
<keyword evidence="3" id="KW-0539">Nucleus</keyword>
<comment type="subcellular location">
    <subcellularLocation>
        <location evidence="1">Nucleus</location>
    </subcellularLocation>
</comment>
<dbReference type="PANTHER" id="PTHR10015:SF206">
    <property type="entry name" value="HSF-TYPE DNA-BINDING DOMAIN-CONTAINING PROTEIN"/>
    <property type="match status" value="1"/>
</dbReference>
<dbReference type="GO" id="GO:0005634">
    <property type="term" value="C:nucleus"/>
    <property type="evidence" value="ECO:0007669"/>
    <property type="project" value="UniProtKB-SubCell"/>
</dbReference>
<keyword evidence="2" id="KW-0238">DNA-binding</keyword>
<comment type="caution">
    <text evidence="7">The sequence shown here is derived from an EMBL/GenBank/DDBJ whole genome shotgun (WGS) entry which is preliminary data.</text>
</comment>
<dbReference type="SMART" id="SM00415">
    <property type="entry name" value="HSF"/>
    <property type="match status" value="1"/>
</dbReference>
<dbReference type="InterPro" id="IPR036390">
    <property type="entry name" value="WH_DNA-bd_sf"/>
</dbReference>
<dbReference type="SUPFAM" id="SSF46785">
    <property type="entry name" value="Winged helix' DNA-binding domain"/>
    <property type="match status" value="1"/>
</dbReference>
<keyword evidence="8" id="KW-1185">Reference proteome</keyword>
<evidence type="ECO:0000256" key="1">
    <source>
        <dbReference type="ARBA" id="ARBA00004123"/>
    </source>
</evidence>
<dbReference type="PANTHER" id="PTHR10015">
    <property type="entry name" value="HEAT SHOCK TRANSCRIPTION FACTOR"/>
    <property type="match status" value="1"/>
</dbReference>
<dbReference type="EMBL" id="CAKOGP040001869">
    <property type="protein sequence ID" value="CAJ1954516.1"/>
    <property type="molecule type" value="Genomic_DNA"/>
</dbReference>
<dbReference type="InterPro" id="IPR036388">
    <property type="entry name" value="WH-like_DNA-bd_sf"/>
</dbReference>
<organism evidence="7 8">
    <name type="scientific">Cylindrotheca closterium</name>
    <dbReference type="NCBI Taxonomy" id="2856"/>
    <lineage>
        <taxon>Eukaryota</taxon>
        <taxon>Sar</taxon>
        <taxon>Stramenopiles</taxon>
        <taxon>Ochrophyta</taxon>
        <taxon>Bacillariophyta</taxon>
        <taxon>Bacillariophyceae</taxon>
        <taxon>Bacillariophycidae</taxon>
        <taxon>Bacillariales</taxon>
        <taxon>Bacillariaceae</taxon>
        <taxon>Cylindrotheca</taxon>
    </lineage>
</organism>
<proteinExistence type="inferred from homology"/>
<feature type="domain" description="HSF-type DNA-binding" evidence="6">
    <location>
        <begin position="21"/>
        <end position="116"/>
    </location>
</feature>
<feature type="compositionally biased region" description="Basic residues" evidence="5">
    <location>
        <begin position="264"/>
        <end position="274"/>
    </location>
</feature>
<evidence type="ECO:0000256" key="3">
    <source>
        <dbReference type="ARBA" id="ARBA00023242"/>
    </source>
</evidence>
<name>A0AAD2JJ19_9STRA</name>
<dbReference type="AlphaFoldDB" id="A0AAD2JJ19"/>
<evidence type="ECO:0000256" key="5">
    <source>
        <dbReference type="SAM" id="MobiDB-lite"/>
    </source>
</evidence>
<evidence type="ECO:0000259" key="6">
    <source>
        <dbReference type="SMART" id="SM00415"/>
    </source>
</evidence>
<evidence type="ECO:0000256" key="4">
    <source>
        <dbReference type="RuleBase" id="RU004020"/>
    </source>
</evidence>
<dbReference type="GO" id="GO:0043565">
    <property type="term" value="F:sequence-specific DNA binding"/>
    <property type="evidence" value="ECO:0007669"/>
    <property type="project" value="InterPro"/>
</dbReference>
<feature type="region of interest" description="Disordered" evidence="5">
    <location>
        <begin position="264"/>
        <end position="286"/>
    </location>
</feature>
<evidence type="ECO:0000313" key="8">
    <source>
        <dbReference type="Proteomes" id="UP001295423"/>
    </source>
</evidence>
<feature type="region of interest" description="Disordered" evidence="5">
    <location>
        <begin position="121"/>
        <end position="216"/>
    </location>
</feature>
<dbReference type="Proteomes" id="UP001295423">
    <property type="component" value="Unassembled WGS sequence"/>
</dbReference>
<dbReference type="Gene3D" id="1.10.10.10">
    <property type="entry name" value="Winged helix-like DNA-binding domain superfamily/Winged helix DNA-binding domain"/>
    <property type="match status" value="1"/>
</dbReference>
<dbReference type="InterPro" id="IPR000232">
    <property type="entry name" value="HSF_DNA-bd"/>
</dbReference>
<dbReference type="Pfam" id="PF00447">
    <property type="entry name" value="HSF_DNA-bind"/>
    <property type="match status" value="1"/>
</dbReference>
<dbReference type="PRINTS" id="PR00056">
    <property type="entry name" value="HSFDOMAIN"/>
</dbReference>